<dbReference type="GO" id="GO:0004356">
    <property type="term" value="F:glutamine synthetase activity"/>
    <property type="evidence" value="ECO:0007669"/>
    <property type="project" value="InterPro"/>
</dbReference>
<dbReference type="OMA" id="WGSENRA"/>
<dbReference type="InterPro" id="IPR014746">
    <property type="entry name" value="Gln_synth/guanido_kin_cat_dom"/>
</dbReference>
<proteinExistence type="inferred from homology"/>
<comment type="similarity">
    <text evidence="3 4">Belongs to the glutamine synthetase family.</text>
</comment>
<evidence type="ECO:0000256" key="2">
    <source>
        <dbReference type="ARBA" id="ARBA00022598"/>
    </source>
</evidence>
<dbReference type="PANTHER" id="PTHR43785">
    <property type="entry name" value="GAMMA-GLUTAMYLPUTRESCINE SYNTHETASE"/>
    <property type="match status" value="1"/>
</dbReference>
<dbReference type="InterPro" id="IPR036651">
    <property type="entry name" value="Gln_synt_N_sf"/>
</dbReference>
<sequence>MSALSSSQAESSYGVVYKPIHPSGTLPATLSVADLQLPARGIKYVRVQWVDLTNTVRFRVLSTAYFSRLLASPRPSIGLAHVTLGLVGAMIVPGFGVAGEHLYVVDLSSFRVCPYAPGHAMVMGWFEEKVPSPRTGSLVSELCPRALLKRIVERSGLAPPVQAPIWAAPSFLLVPERFRSTSAAELTIHEPSDAWHSAGLSFLAGFESEFILLRETSPKPVAGNHGDWTTSAKLPAGSIEERVLEEIADALQDAGIELQMYHGEAAPGQYEIVTGPLAPLEAADALVHTRETIRNVASRHGLRATFAPRLHADSCGSGAHMHFSVHSSAAASGADDAARADAARAPSLSGTERSFLSTLLAHLPALCALTLPTAASYTRAVDGIWAGGTYACWGTDNKEVPVRVCGPRGAHHFELKTVDGTANPHLVLAGVLATGMRGVGERALLTTGDCGKAAAEMSEEERRARREEAVRGGRLPAGEARG</sequence>
<gene>
    <name evidence="7" type="ORF">WOLCODRAFT_20813</name>
</gene>
<reference evidence="7 8" key="1">
    <citation type="journal article" date="2012" name="Science">
        <title>The Paleozoic origin of enzymatic lignin decomposition reconstructed from 31 fungal genomes.</title>
        <authorList>
            <person name="Floudas D."/>
            <person name="Binder M."/>
            <person name="Riley R."/>
            <person name="Barry K."/>
            <person name="Blanchette R.A."/>
            <person name="Henrissat B."/>
            <person name="Martinez A.T."/>
            <person name="Otillar R."/>
            <person name="Spatafora J.W."/>
            <person name="Yadav J.S."/>
            <person name="Aerts A."/>
            <person name="Benoit I."/>
            <person name="Boyd A."/>
            <person name="Carlson A."/>
            <person name="Copeland A."/>
            <person name="Coutinho P.M."/>
            <person name="de Vries R.P."/>
            <person name="Ferreira P."/>
            <person name="Findley K."/>
            <person name="Foster B."/>
            <person name="Gaskell J."/>
            <person name="Glotzer D."/>
            <person name="Gorecki P."/>
            <person name="Heitman J."/>
            <person name="Hesse C."/>
            <person name="Hori C."/>
            <person name="Igarashi K."/>
            <person name="Jurgens J.A."/>
            <person name="Kallen N."/>
            <person name="Kersten P."/>
            <person name="Kohler A."/>
            <person name="Kuees U."/>
            <person name="Kumar T.K.A."/>
            <person name="Kuo A."/>
            <person name="LaButti K."/>
            <person name="Larrondo L.F."/>
            <person name="Lindquist E."/>
            <person name="Ling A."/>
            <person name="Lombard V."/>
            <person name="Lucas S."/>
            <person name="Lundell T."/>
            <person name="Martin R."/>
            <person name="McLaughlin D.J."/>
            <person name="Morgenstern I."/>
            <person name="Morin E."/>
            <person name="Murat C."/>
            <person name="Nagy L.G."/>
            <person name="Nolan M."/>
            <person name="Ohm R.A."/>
            <person name="Patyshakuliyeva A."/>
            <person name="Rokas A."/>
            <person name="Ruiz-Duenas F.J."/>
            <person name="Sabat G."/>
            <person name="Salamov A."/>
            <person name="Samejima M."/>
            <person name="Schmutz J."/>
            <person name="Slot J.C."/>
            <person name="St John F."/>
            <person name="Stenlid J."/>
            <person name="Sun H."/>
            <person name="Sun S."/>
            <person name="Syed K."/>
            <person name="Tsang A."/>
            <person name="Wiebenga A."/>
            <person name="Young D."/>
            <person name="Pisabarro A."/>
            <person name="Eastwood D.C."/>
            <person name="Martin F."/>
            <person name="Cullen D."/>
            <person name="Grigoriev I.V."/>
            <person name="Hibbett D.S."/>
        </authorList>
    </citation>
    <scope>NUCLEOTIDE SEQUENCE [LARGE SCALE GENOMIC DNA]</scope>
    <source>
        <strain evidence="7 8">MD-104</strain>
    </source>
</reference>
<dbReference type="Gene3D" id="3.30.590.10">
    <property type="entry name" value="Glutamine synthetase/guanido kinase, catalytic domain"/>
    <property type="match status" value="1"/>
</dbReference>
<dbReference type="GO" id="GO:0016301">
    <property type="term" value="F:kinase activity"/>
    <property type="evidence" value="ECO:0007669"/>
    <property type="project" value="UniProtKB-KW"/>
</dbReference>
<dbReference type="AlphaFoldDB" id="A0A2H3JAS6"/>
<dbReference type="Gene3D" id="3.10.20.70">
    <property type="entry name" value="Glutamine synthetase, N-terminal domain"/>
    <property type="match status" value="1"/>
</dbReference>
<dbReference type="EMBL" id="KB467898">
    <property type="protein sequence ID" value="PCH36913.1"/>
    <property type="molecule type" value="Genomic_DNA"/>
</dbReference>
<evidence type="ECO:0000256" key="5">
    <source>
        <dbReference type="SAM" id="MobiDB-lite"/>
    </source>
</evidence>
<dbReference type="SUPFAM" id="SSF55931">
    <property type="entry name" value="Glutamine synthetase/guanido kinase"/>
    <property type="match status" value="1"/>
</dbReference>
<evidence type="ECO:0000256" key="4">
    <source>
        <dbReference type="RuleBase" id="RU000384"/>
    </source>
</evidence>
<dbReference type="PANTHER" id="PTHR43785:SF2">
    <property type="entry name" value="TYPE-1 GLUTAMINE SYNTHETASE 1"/>
    <property type="match status" value="1"/>
</dbReference>
<evidence type="ECO:0000256" key="1">
    <source>
        <dbReference type="ARBA" id="ARBA00021364"/>
    </source>
</evidence>
<feature type="compositionally biased region" description="Basic and acidic residues" evidence="5">
    <location>
        <begin position="460"/>
        <end position="471"/>
    </location>
</feature>
<dbReference type="GO" id="GO:0006542">
    <property type="term" value="P:glutamine biosynthetic process"/>
    <property type="evidence" value="ECO:0007669"/>
    <property type="project" value="InterPro"/>
</dbReference>
<dbReference type="InterPro" id="IPR008146">
    <property type="entry name" value="Gln_synth_cat_dom"/>
</dbReference>
<keyword evidence="8" id="KW-1185">Reference proteome</keyword>
<dbReference type="Pfam" id="PF00120">
    <property type="entry name" value="Gln-synt_C"/>
    <property type="match status" value="1"/>
</dbReference>
<dbReference type="SMART" id="SM01230">
    <property type="entry name" value="Gln-synt_C"/>
    <property type="match status" value="1"/>
</dbReference>
<evidence type="ECO:0000313" key="8">
    <source>
        <dbReference type="Proteomes" id="UP000218811"/>
    </source>
</evidence>
<feature type="region of interest" description="Disordered" evidence="5">
    <location>
        <begin position="455"/>
        <end position="482"/>
    </location>
</feature>
<protein>
    <recommendedName>
        <fullName evidence="1">Glutamine synthetase</fullName>
    </recommendedName>
</protein>
<accession>A0A2H3JAS6</accession>
<evidence type="ECO:0000256" key="3">
    <source>
        <dbReference type="PROSITE-ProRule" id="PRU01331"/>
    </source>
</evidence>
<dbReference type="STRING" id="742152.A0A2H3JAS6"/>
<dbReference type="Proteomes" id="UP000218811">
    <property type="component" value="Unassembled WGS sequence"/>
</dbReference>
<keyword evidence="7" id="KW-0418">Kinase</keyword>
<keyword evidence="2" id="KW-0436">Ligase</keyword>
<evidence type="ECO:0000259" key="6">
    <source>
        <dbReference type="PROSITE" id="PS51987"/>
    </source>
</evidence>
<dbReference type="OrthoDB" id="3364440at2759"/>
<dbReference type="PROSITE" id="PS51987">
    <property type="entry name" value="GS_CATALYTIC"/>
    <property type="match status" value="1"/>
</dbReference>
<feature type="domain" description="GS catalytic" evidence="6">
    <location>
        <begin position="144"/>
        <end position="482"/>
    </location>
</feature>
<organism evidence="7 8">
    <name type="scientific">Wolfiporia cocos (strain MD-104)</name>
    <name type="common">Brown rot fungus</name>
    <dbReference type="NCBI Taxonomy" id="742152"/>
    <lineage>
        <taxon>Eukaryota</taxon>
        <taxon>Fungi</taxon>
        <taxon>Dikarya</taxon>
        <taxon>Basidiomycota</taxon>
        <taxon>Agaricomycotina</taxon>
        <taxon>Agaricomycetes</taxon>
        <taxon>Polyporales</taxon>
        <taxon>Phaeolaceae</taxon>
        <taxon>Wolfiporia</taxon>
    </lineage>
</organism>
<evidence type="ECO:0000313" key="7">
    <source>
        <dbReference type="EMBL" id="PCH36913.1"/>
    </source>
</evidence>
<name>A0A2H3JAS6_WOLCO</name>
<keyword evidence="7" id="KW-0808">Transferase</keyword>